<organism evidence="1 2">
    <name type="scientific">Gossypium stocksii</name>
    <dbReference type="NCBI Taxonomy" id="47602"/>
    <lineage>
        <taxon>Eukaryota</taxon>
        <taxon>Viridiplantae</taxon>
        <taxon>Streptophyta</taxon>
        <taxon>Embryophyta</taxon>
        <taxon>Tracheophyta</taxon>
        <taxon>Spermatophyta</taxon>
        <taxon>Magnoliopsida</taxon>
        <taxon>eudicotyledons</taxon>
        <taxon>Gunneridae</taxon>
        <taxon>Pentapetalae</taxon>
        <taxon>rosids</taxon>
        <taxon>malvids</taxon>
        <taxon>Malvales</taxon>
        <taxon>Malvaceae</taxon>
        <taxon>Malvoideae</taxon>
        <taxon>Gossypium</taxon>
    </lineage>
</organism>
<accession>A0A9D3V6Y3</accession>
<evidence type="ECO:0000313" key="2">
    <source>
        <dbReference type="Proteomes" id="UP000828251"/>
    </source>
</evidence>
<dbReference type="Proteomes" id="UP000828251">
    <property type="component" value="Unassembled WGS sequence"/>
</dbReference>
<proteinExistence type="predicted"/>
<comment type="caution">
    <text evidence="1">The sequence shown here is derived from an EMBL/GenBank/DDBJ whole genome shotgun (WGS) entry which is preliminary data.</text>
</comment>
<dbReference type="EMBL" id="JAIQCV010000008">
    <property type="protein sequence ID" value="KAH1073297.1"/>
    <property type="molecule type" value="Genomic_DNA"/>
</dbReference>
<keyword evidence="2" id="KW-1185">Reference proteome</keyword>
<dbReference type="AlphaFoldDB" id="A0A9D3V6Y3"/>
<feature type="non-terminal residue" evidence="1">
    <location>
        <position position="1"/>
    </location>
</feature>
<gene>
    <name evidence="1" type="ORF">J1N35_025625</name>
</gene>
<reference evidence="1 2" key="1">
    <citation type="journal article" date="2021" name="Plant Biotechnol. J.">
        <title>Multi-omics assisted identification of the key and species-specific regulatory components of drought-tolerant mechanisms in Gossypium stocksii.</title>
        <authorList>
            <person name="Yu D."/>
            <person name="Ke L."/>
            <person name="Zhang D."/>
            <person name="Wu Y."/>
            <person name="Sun Y."/>
            <person name="Mei J."/>
            <person name="Sun J."/>
            <person name="Sun Y."/>
        </authorList>
    </citation>
    <scope>NUCLEOTIDE SEQUENCE [LARGE SCALE GENOMIC DNA]</scope>
    <source>
        <strain evidence="2">cv. E1</strain>
        <tissue evidence="1">Leaf</tissue>
    </source>
</reference>
<name>A0A9D3V6Y3_9ROSI</name>
<protein>
    <submittedName>
        <fullName evidence="1">Uncharacterized protein</fullName>
    </submittedName>
</protein>
<evidence type="ECO:0000313" key="1">
    <source>
        <dbReference type="EMBL" id="KAH1073297.1"/>
    </source>
</evidence>
<sequence length="64" mass="7335">DSRIIVEMEKGSVSAKEMATMMTGFEHVTTIPKFKRRKVSAFRTFYLDAEEGLQRTSDYIGKSQ</sequence>